<feature type="region of interest" description="Disordered" evidence="1">
    <location>
        <begin position="1"/>
        <end position="23"/>
    </location>
</feature>
<comment type="caution">
    <text evidence="2">The sequence shown here is derived from an EMBL/GenBank/DDBJ whole genome shotgun (WGS) entry which is preliminary data.</text>
</comment>
<gene>
    <name evidence="2" type="ORF">AVEN_142954_1</name>
</gene>
<sequence length="88" mass="9492">MMHSIGARTDALGPIGNGDPKLAPISTENRAKCMGARNTSGACDYKLSNGAFAEWLPRWNVVSSRARITELDTSESARNRANDLKTTP</sequence>
<protein>
    <submittedName>
        <fullName evidence="2">Uncharacterized protein</fullName>
    </submittedName>
</protein>
<organism evidence="2 3">
    <name type="scientific">Araneus ventricosus</name>
    <name type="common">Orbweaver spider</name>
    <name type="synonym">Epeira ventricosa</name>
    <dbReference type="NCBI Taxonomy" id="182803"/>
    <lineage>
        <taxon>Eukaryota</taxon>
        <taxon>Metazoa</taxon>
        <taxon>Ecdysozoa</taxon>
        <taxon>Arthropoda</taxon>
        <taxon>Chelicerata</taxon>
        <taxon>Arachnida</taxon>
        <taxon>Araneae</taxon>
        <taxon>Araneomorphae</taxon>
        <taxon>Entelegynae</taxon>
        <taxon>Araneoidea</taxon>
        <taxon>Araneidae</taxon>
        <taxon>Araneus</taxon>
    </lineage>
</organism>
<accession>A0A4Y2M5M1</accession>
<keyword evidence="3" id="KW-1185">Reference proteome</keyword>
<evidence type="ECO:0000313" key="2">
    <source>
        <dbReference type="EMBL" id="GBN22378.1"/>
    </source>
</evidence>
<name>A0A4Y2M5M1_ARAVE</name>
<dbReference type="EMBL" id="BGPR01006858">
    <property type="protein sequence ID" value="GBN22378.1"/>
    <property type="molecule type" value="Genomic_DNA"/>
</dbReference>
<proteinExistence type="predicted"/>
<evidence type="ECO:0000256" key="1">
    <source>
        <dbReference type="SAM" id="MobiDB-lite"/>
    </source>
</evidence>
<evidence type="ECO:0000313" key="3">
    <source>
        <dbReference type="Proteomes" id="UP000499080"/>
    </source>
</evidence>
<dbReference type="AlphaFoldDB" id="A0A4Y2M5M1"/>
<feature type="region of interest" description="Disordered" evidence="1">
    <location>
        <begin position="68"/>
        <end position="88"/>
    </location>
</feature>
<dbReference type="Proteomes" id="UP000499080">
    <property type="component" value="Unassembled WGS sequence"/>
</dbReference>
<reference evidence="2 3" key="1">
    <citation type="journal article" date="2019" name="Sci. Rep.">
        <title>Orb-weaving spider Araneus ventricosus genome elucidates the spidroin gene catalogue.</title>
        <authorList>
            <person name="Kono N."/>
            <person name="Nakamura H."/>
            <person name="Ohtoshi R."/>
            <person name="Moran D.A.P."/>
            <person name="Shinohara A."/>
            <person name="Yoshida Y."/>
            <person name="Fujiwara M."/>
            <person name="Mori M."/>
            <person name="Tomita M."/>
            <person name="Arakawa K."/>
        </authorList>
    </citation>
    <scope>NUCLEOTIDE SEQUENCE [LARGE SCALE GENOMIC DNA]</scope>
</reference>